<keyword evidence="1" id="KW-0812">Transmembrane</keyword>
<dbReference type="AlphaFoldDB" id="A0A2M6W2F8"/>
<accession>A0A2M6W2F8</accession>
<name>A0A2M6W2F8_9BACT</name>
<comment type="caution">
    <text evidence="2">The sequence shown here is derived from an EMBL/GenBank/DDBJ whole genome shotgun (WGS) entry which is preliminary data.</text>
</comment>
<keyword evidence="1" id="KW-1133">Transmembrane helix</keyword>
<dbReference type="EMBL" id="PFBZ01000008">
    <property type="protein sequence ID" value="PIT86983.1"/>
    <property type="molecule type" value="Genomic_DNA"/>
</dbReference>
<feature type="transmembrane region" description="Helical" evidence="1">
    <location>
        <begin position="12"/>
        <end position="30"/>
    </location>
</feature>
<keyword evidence="1" id="KW-0472">Membrane</keyword>
<evidence type="ECO:0000313" key="2">
    <source>
        <dbReference type="EMBL" id="PIT86983.1"/>
    </source>
</evidence>
<feature type="transmembrane region" description="Helical" evidence="1">
    <location>
        <begin position="60"/>
        <end position="81"/>
    </location>
</feature>
<evidence type="ECO:0000313" key="3">
    <source>
        <dbReference type="Proteomes" id="UP000229362"/>
    </source>
</evidence>
<organism evidence="2 3">
    <name type="scientific">Candidatus Magasanikbacteria bacterium CG10_big_fil_rev_8_21_14_0_10_43_6</name>
    <dbReference type="NCBI Taxonomy" id="1974650"/>
    <lineage>
        <taxon>Bacteria</taxon>
        <taxon>Candidatus Magasanikiibacteriota</taxon>
    </lineage>
</organism>
<evidence type="ECO:0000256" key="1">
    <source>
        <dbReference type="SAM" id="Phobius"/>
    </source>
</evidence>
<protein>
    <submittedName>
        <fullName evidence="2">Uncharacterized protein</fullName>
    </submittedName>
</protein>
<sequence length="99" mass="11537">MTPKQINILWQTLIVTVVLSLAGVVFWQFVTNQFPFSSLLALRAEDTKLAALLLRSQGRILYILFLFSWLVEIMIVFPFLYAGKRFLEKKYNITLPLQK</sequence>
<gene>
    <name evidence="2" type="ORF">COU33_00145</name>
</gene>
<proteinExistence type="predicted"/>
<dbReference type="Proteomes" id="UP000229362">
    <property type="component" value="Unassembled WGS sequence"/>
</dbReference>
<reference evidence="3" key="1">
    <citation type="submission" date="2017-09" db="EMBL/GenBank/DDBJ databases">
        <title>Depth-based differentiation of microbial function through sediment-hosted aquifers and enrichment of novel symbionts in the deep terrestrial subsurface.</title>
        <authorList>
            <person name="Probst A.J."/>
            <person name="Ladd B."/>
            <person name="Jarett J.K."/>
            <person name="Geller-Mcgrath D.E."/>
            <person name="Sieber C.M.K."/>
            <person name="Emerson J.B."/>
            <person name="Anantharaman K."/>
            <person name="Thomas B.C."/>
            <person name="Malmstrom R."/>
            <person name="Stieglmeier M."/>
            <person name="Klingl A."/>
            <person name="Woyke T."/>
            <person name="Ryan C.M."/>
            <person name="Banfield J.F."/>
        </authorList>
    </citation>
    <scope>NUCLEOTIDE SEQUENCE [LARGE SCALE GENOMIC DNA]</scope>
</reference>